<dbReference type="InterPro" id="IPR004843">
    <property type="entry name" value="Calcineurin-like_PHP"/>
</dbReference>
<reference evidence="2 3" key="1">
    <citation type="submission" date="2023-01" db="EMBL/GenBank/DDBJ databases">
        <title>Novel species of the genus Asticcacaulis isolated from rivers.</title>
        <authorList>
            <person name="Lu H."/>
        </authorList>
    </citation>
    <scope>NUCLEOTIDE SEQUENCE [LARGE SCALE GENOMIC DNA]</scope>
    <source>
        <strain evidence="2 3">DXS10W</strain>
    </source>
</reference>
<dbReference type="Proteomes" id="UP001216595">
    <property type="component" value="Unassembled WGS sequence"/>
</dbReference>
<dbReference type="RefSeq" id="WP_272739528.1">
    <property type="nucleotide sequence ID" value="NZ_JAQQKW010000001.1"/>
</dbReference>
<dbReference type="PANTHER" id="PTHR42850">
    <property type="entry name" value="METALLOPHOSPHOESTERASE"/>
    <property type="match status" value="1"/>
</dbReference>
<dbReference type="InterPro" id="IPR029052">
    <property type="entry name" value="Metallo-depent_PP-like"/>
</dbReference>
<dbReference type="CDD" id="cd00144">
    <property type="entry name" value="MPP_PPP_family"/>
    <property type="match status" value="1"/>
</dbReference>
<evidence type="ECO:0000313" key="3">
    <source>
        <dbReference type="Proteomes" id="UP001216595"/>
    </source>
</evidence>
<evidence type="ECO:0000313" key="2">
    <source>
        <dbReference type="EMBL" id="MDC7692750.1"/>
    </source>
</evidence>
<sequence>MQAVRTGIDFAAPDPTTGPVIDALTYAIGDIHGRFDLFKKMIGLIKTDADARHERPRIVLLGDYIDRGPDSAKVLDAIWWLKRQKWCEVVTLLGNHEDTMLKFLKDSCIGSEWFRYGGLESVRSFGVRLARLPETPEEWELVRARLSTVLTPRQYSVLKGARLFFDAGDYVFVHAGIDPDKDRAYQTAETFLWIREPFLKVKRACSQAVVHGHTPSEEVVNEMWRIGLDTGAYATGILSAVRLCGRSRKILQATTRDGVKSDALPPFGDI</sequence>
<keyword evidence="3" id="KW-1185">Reference proteome</keyword>
<name>A0ABT5I992_9CAUL</name>
<dbReference type="InterPro" id="IPR050126">
    <property type="entry name" value="Ap4A_hydrolase"/>
</dbReference>
<accession>A0ABT5I992</accession>
<feature type="domain" description="Calcineurin-like phosphoesterase" evidence="1">
    <location>
        <begin position="27"/>
        <end position="217"/>
    </location>
</feature>
<dbReference type="EMBL" id="JAQQKW010000001">
    <property type="protein sequence ID" value="MDC7692750.1"/>
    <property type="molecule type" value="Genomic_DNA"/>
</dbReference>
<proteinExistence type="predicted"/>
<evidence type="ECO:0000259" key="1">
    <source>
        <dbReference type="Pfam" id="PF00149"/>
    </source>
</evidence>
<dbReference type="PANTHER" id="PTHR42850:SF4">
    <property type="entry name" value="ZINC-DEPENDENT ENDOPOLYPHOSPHATASE"/>
    <property type="match status" value="1"/>
</dbReference>
<dbReference type="Pfam" id="PF00149">
    <property type="entry name" value="Metallophos"/>
    <property type="match status" value="1"/>
</dbReference>
<gene>
    <name evidence="2" type="ORF">PQU94_00480</name>
</gene>
<organism evidence="2 3">
    <name type="scientific">Asticcacaulis currens</name>
    <dbReference type="NCBI Taxonomy" id="2984210"/>
    <lineage>
        <taxon>Bacteria</taxon>
        <taxon>Pseudomonadati</taxon>
        <taxon>Pseudomonadota</taxon>
        <taxon>Alphaproteobacteria</taxon>
        <taxon>Caulobacterales</taxon>
        <taxon>Caulobacteraceae</taxon>
        <taxon>Asticcacaulis</taxon>
    </lineage>
</organism>
<comment type="caution">
    <text evidence="2">The sequence shown here is derived from an EMBL/GenBank/DDBJ whole genome shotgun (WGS) entry which is preliminary data.</text>
</comment>
<dbReference type="Gene3D" id="3.60.21.10">
    <property type="match status" value="1"/>
</dbReference>
<dbReference type="SUPFAM" id="SSF56300">
    <property type="entry name" value="Metallo-dependent phosphatases"/>
    <property type="match status" value="1"/>
</dbReference>
<protein>
    <submittedName>
        <fullName evidence="2">Metallophosphoesterase family protein</fullName>
    </submittedName>
</protein>